<organism evidence="1 2">
    <name type="scientific">Sorangium cellulosum</name>
    <name type="common">Polyangium cellulosum</name>
    <dbReference type="NCBI Taxonomy" id="56"/>
    <lineage>
        <taxon>Bacteria</taxon>
        <taxon>Pseudomonadati</taxon>
        <taxon>Myxococcota</taxon>
        <taxon>Polyangia</taxon>
        <taxon>Polyangiales</taxon>
        <taxon>Polyangiaceae</taxon>
        <taxon>Sorangium</taxon>
    </lineage>
</organism>
<sequence>MATLCAGGLKLLWREGVEASKTAGIIGEIIVNASGPAQVNSAAAPITWTADWLGTIRDGAGQEVVVEGQVNAVSADGTSN</sequence>
<accession>A0A150PE11</accession>
<proteinExistence type="predicted"/>
<dbReference type="EMBL" id="JELX01002905">
    <property type="protein sequence ID" value="KYF53882.1"/>
    <property type="molecule type" value="Genomic_DNA"/>
</dbReference>
<protein>
    <submittedName>
        <fullName evidence="1">Uncharacterized protein</fullName>
    </submittedName>
</protein>
<reference evidence="1 2" key="1">
    <citation type="submission" date="2014-02" db="EMBL/GenBank/DDBJ databases">
        <title>The small core and large imbalanced accessory genome model reveals a collaborative survival strategy of Sorangium cellulosum strains in nature.</title>
        <authorList>
            <person name="Han K."/>
            <person name="Peng R."/>
            <person name="Blom J."/>
            <person name="Li Y.-Z."/>
        </authorList>
    </citation>
    <scope>NUCLEOTIDE SEQUENCE [LARGE SCALE GENOMIC DNA]</scope>
    <source>
        <strain evidence="1 2">So0157-18</strain>
    </source>
</reference>
<dbReference type="Proteomes" id="UP000075604">
    <property type="component" value="Unassembled WGS sequence"/>
</dbReference>
<name>A0A150PE11_SORCE</name>
<evidence type="ECO:0000313" key="1">
    <source>
        <dbReference type="EMBL" id="KYF53882.1"/>
    </source>
</evidence>
<dbReference type="AlphaFoldDB" id="A0A150PE11"/>
<gene>
    <name evidence="1" type="ORF">BE04_01510</name>
</gene>
<comment type="caution">
    <text evidence="1">The sequence shown here is derived from an EMBL/GenBank/DDBJ whole genome shotgun (WGS) entry which is preliminary data.</text>
</comment>
<evidence type="ECO:0000313" key="2">
    <source>
        <dbReference type="Proteomes" id="UP000075604"/>
    </source>
</evidence>